<organism evidence="1 2">
    <name type="scientific">Candidatus Yanofskybacteria bacterium RIFCSPHIGHO2_01_FULL_41_26</name>
    <dbReference type="NCBI Taxonomy" id="1802661"/>
    <lineage>
        <taxon>Bacteria</taxon>
        <taxon>Candidatus Yanofskyibacteriota</taxon>
    </lineage>
</organism>
<gene>
    <name evidence="1" type="ORF">A2649_04370</name>
</gene>
<evidence type="ECO:0000313" key="2">
    <source>
        <dbReference type="Proteomes" id="UP000176893"/>
    </source>
</evidence>
<comment type="caution">
    <text evidence="1">The sequence shown here is derived from an EMBL/GenBank/DDBJ whole genome shotgun (WGS) entry which is preliminary data.</text>
</comment>
<sequence>MSKLADNRQTDNGRGLESLLANLGSLSPHLDFEIHEDKVFIFATPDKGHSDEEESLEAMESVVQLLNEQGLSSELLTRNTPTGDRIDGVRILVSPLSTLTSP</sequence>
<dbReference type="Proteomes" id="UP000176893">
    <property type="component" value="Unassembled WGS sequence"/>
</dbReference>
<reference evidence="1 2" key="1">
    <citation type="journal article" date="2016" name="Nat. Commun.">
        <title>Thousands of microbial genomes shed light on interconnected biogeochemical processes in an aquifer system.</title>
        <authorList>
            <person name="Anantharaman K."/>
            <person name="Brown C.T."/>
            <person name="Hug L.A."/>
            <person name="Sharon I."/>
            <person name="Castelle C.J."/>
            <person name="Probst A.J."/>
            <person name="Thomas B.C."/>
            <person name="Singh A."/>
            <person name="Wilkins M.J."/>
            <person name="Karaoz U."/>
            <person name="Brodie E.L."/>
            <person name="Williams K.H."/>
            <person name="Hubbard S.S."/>
            <person name="Banfield J.F."/>
        </authorList>
    </citation>
    <scope>NUCLEOTIDE SEQUENCE [LARGE SCALE GENOMIC DNA]</scope>
</reference>
<proteinExistence type="predicted"/>
<evidence type="ECO:0000313" key="1">
    <source>
        <dbReference type="EMBL" id="OGM98766.1"/>
    </source>
</evidence>
<dbReference type="EMBL" id="MGJB01000009">
    <property type="protein sequence ID" value="OGM98766.1"/>
    <property type="molecule type" value="Genomic_DNA"/>
</dbReference>
<dbReference type="AlphaFoldDB" id="A0A1F8ED23"/>
<accession>A0A1F8ED23</accession>
<name>A0A1F8ED23_9BACT</name>
<dbReference type="STRING" id="1802661.A2649_04370"/>
<protein>
    <submittedName>
        <fullName evidence="1">Uncharacterized protein</fullName>
    </submittedName>
</protein>